<gene>
    <name evidence="4" type="ORF">AXF42_Ash016030</name>
</gene>
<dbReference type="GO" id="GO:0006281">
    <property type="term" value="P:DNA repair"/>
    <property type="evidence" value="ECO:0007669"/>
    <property type="project" value="InterPro"/>
</dbReference>
<reference evidence="4 5" key="1">
    <citation type="journal article" date="2017" name="Nature">
        <title>The Apostasia genome and the evolution of orchids.</title>
        <authorList>
            <person name="Zhang G.Q."/>
            <person name="Liu K.W."/>
            <person name="Li Z."/>
            <person name="Lohaus R."/>
            <person name="Hsiao Y.Y."/>
            <person name="Niu S.C."/>
            <person name="Wang J.Y."/>
            <person name="Lin Y.C."/>
            <person name="Xu Q."/>
            <person name="Chen L.J."/>
            <person name="Yoshida K."/>
            <person name="Fujiwara S."/>
            <person name="Wang Z.W."/>
            <person name="Zhang Y.Q."/>
            <person name="Mitsuda N."/>
            <person name="Wang M."/>
            <person name="Liu G.H."/>
            <person name="Pecoraro L."/>
            <person name="Huang H.X."/>
            <person name="Xiao X.J."/>
            <person name="Lin M."/>
            <person name="Wu X.Y."/>
            <person name="Wu W.L."/>
            <person name="Chen Y.Y."/>
            <person name="Chang S.B."/>
            <person name="Sakamoto S."/>
            <person name="Ohme-Takagi M."/>
            <person name="Yagi M."/>
            <person name="Zeng S.J."/>
            <person name="Shen C.Y."/>
            <person name="Yeh C.M."/>
            <person name="Luo Y.B."/>
            <person name="Tsai W.C."/>
            <person name="Van de Peer Y."/>
            <person name="Liu Z.J."/>
        </authorList>
    </citation>
    <scope>NUCLEOTIDE SEQUENCE [LARGE SCALE GENOMIC DNA]</scope>
    <source>
        <strain evidence="5">cv. Shenzhen</strain>
        <tissue evidence="4">Stem</tissue>
    </source>
</reference>
<dbReference type="Proteomes" id="UP000236161">
    <property type="component" value="Unassembled WGS sequence"/>
</dbReference>
<dbReference type="PANTHER" id="PTHR21818">
    <property type="entry name" value="BC025462 PROTEIN"/>
    <property type="match status" value="1"/>
</dbReference>
<evidence type="ECO:0000259" key="3">
    <source>
        <dbReference type="Pfam" id="PF14680"/>
    </source>
</evidence>
<dbReference type="Pfam" id="PF14680">
    <property type="entry name" value="FANCI_HD2"/>
    <property type="match status" value="1"/>
</dbReference>
<feature type="region of interest" description="Disordered" evidence="1">
    <location>
        <begin position="770"/>
        <end position="848"/>
    </location>
</feature>
<dbReference type="STRING" id="1088818.A0A2I0B361"/>
<dbReference type="AlphaFoldDB" id="A0A2I0B361"/>
<dbReference type="GO" id="GO:0070182">
    <property type="term" value="F:DNA polymerase binding"/>
    <property type="evidence" value="ECO:0007669"/>
    <property type="project" value="TreeGrafter"/>
</dbReference>
<dbReference type="PANTHER" id="PTHR21818:SF0">
    <property type="entry name" value="FANCONI ANEMIA GROUP I PROTEIN"/>
    <property type="match status" value="1"/>
</dbReference>
<dbReference type="Pfam" id="PF14678">
    <property type="entry name" value="FANCI_S4"/>
    <property type="match status" value="1"/>
</dbReference>
<dbReference type="InterPro" id="IPR029314">
    <property type="entry name" value="FANCI_S4"/>
</dbReference>
<evidence type="ECO:0000313" key="5">
    <source>
        <dbReference type="Proteomes" id="UP000236161"/>
    </source>
</evidence>
<feature type="compositionally biased region" description="Basic and acidic residues" evidence="1">
    <location>
        <begin position="770"/>
        <end position="779"/>
    </location>
</feature>
<accession>A0A2I0B361</accession>
<evidence type="ECO:0000256" key="1">
    <source>
        <dbReference type="SAM" id="MobiDB-lite"/>
    </source>
</evidence>
<evidence type="ECO:0000313" key="4">
    <source>
        <dbReference type="EMBL" id="PKA62238.1"/>
    </source>
</evidence>
<protein>
    <recommendedName>
        <fullName evidence="6">FANCI solenoid 4 domain-containing protein</fullName>
    </recommendedName>
</protein>
<feature type="domain" description="FANCI solenoid 4" evidence="2">
    <location>
        <begin position="528"/>
        <end position="765"/>
    </location>
</feature>
<dbReference type="EMBL" id="KZ451918">
    <property type="protein sequence ID" value="PKA62238.1"/>
    <property type="molecule type" value="Genomic_DNA"/>
</dbReference>
<dbReference type="InterPro" id="IPR026171">
    <property type="entry name" value="FANCI"/>
</dbReference>
<keyword evidence="5" id="KW-1185">Reference proteome</keyword>
<evidence type="ECO:0008006" key="6">
    <source>
        <dbReference type="Google" id="ProtNLM"/>
    </source>
</evidence>
<dbReference type="OrthoDB" id="195089at2759"/>
<feature type="domain" description="FANCI helical" evidence="3">
    <location>
        <begin position="67"/>
        <end position="221"/>
    </location>
</feature>
<evidence type="ECO:0000259" key="2">
    <source>
        <dbReference type="Pfam" id="PF14678"/>
    </source>
</evidence>
<name>A0A2I0B361_9ASPA</name>
<proteinExistence type="predicted"/>
<organism evidence="4 5">
    <name type="scientific">Apostasia shenzhenica</name>
    <dbReference type="NCBI Taxonomy" id="1088818"/>
    <lineage>
        <taxon>Eukaryota</taxon>
        <taxon>Viridiplantae</taxon>
        <taxon>Streptophyta</taxon>
        <taxon>Embryophyta</taxon>
        <taxon>Tracheophyta</taxon>
        <taxon>Spermatophyta</taxon>
        <taxon>Magnoliopsida</taxon>
        <taxon>Liliopsida</taxon>
        <taxon>Asparagales</taxon>
        <taxon>Orchidaceae</taxon>
        <taxon>Apostasioideae</taxon>
        <taxon>Apostasia</taxon>
    </lineage>
</organism>
<sequence>MLCFVMKIVIVDLIIEEHITRRNGLNTLQESSSQASSSQQVGLLSRKVGCLFQDQSRLLRRCLTQQDGEYPIRIDACYRQENGKASLLEPLDNLISCVSWVLLLQQHGGTNHASENSLPCFGFSLSLDEPSRISSIQLFSNALSKIRKTLSKWIFEVALKRDEDPGSRSFQGEKFCIRGCLLLGILEVFINMAATDLTKATHIDEEVLEKELMWLVDSYDFVEKETGLNKQVSSSKKGSSKTSIQYNFNKSDRELKLFLARGSFLSTTNICKLLVLAANSYHANQESSQSRSQSSLCKTMDQCFKLIMFALKICLRHLKSISCLRESSDDPFKVLIYGDCKQLSIPILRIVWLLKSGSKVESDTKKKEAKGKRNLETKGDQLLLALLCLNELFSINPSEDHISELIEELVTTSALGFEPGTVNAAEEINHEQAVMMDGLNIRRFKAYLDERIKPLYSELVSLNLFKEAEVVSELFLIIWRVMPFEQKNHYAVWIMNVWKNKNIVNAYTAGSVVALVLHIMPATNDLIVAQEIAAELLQVMGSEEKDPIEISEKFPFVNHSTKNAVAVALIRMMETSLVDVDWSVLKLKAAYNISHEFVDSRGHQFSERLPSLLLEDAIYLRSEELANLMSFFAKMNLKDSQAEQFLKLTAKFYKLLARMAKLQIAPKGFKQLLPGQKFQKLAKVTCGKLTSPLYNFMSLVQQNQQESAWNRGTINKIKREKRCIPDLIFQIEDYERYLIQLSKLTKVNLLRHAKRSTARDFKILELEKATREEEAEHEPGQVAAYSNSSEDESEGSEGVIVSKKAASLESLGEEGAIQDFDPDKDEEVLTRRKRAKMCKVVHESEDDE</sequence>
<dbReference type="InterPro" id="IPR029312">
    <property type="entry name" value="FANCI_HD2"/>
</dbReference>